<accession>A0A411WM92</accession>
<sequence>MRKMVLILSLFMSFLFSSYAMAQEWYVGGTLHDSNAITWQQASEQNKLATCGDLIGVVWKKNLLNKKISNQIKSINDIEPLAVMLRQELNAAFEKDPNPQKNIQMFSNQDVASNAMLLMITLGWVKM</sequence>
<evidence type="ECO:0000313" key="3">
    <source>
        <dbReference type="Proteomes" id="UP000293154"/>
    </source>
</evidence>
<feature type="signal peptide" evidence="1">
    <location>
        <begin position="1"/>
        <end position="22"/>
    </location>
</feature>
<dbReference type="AlphaFoldDB" id="A0A411WM92"/>
<gene>
    <name evidence="2" type="ORF">EKN56_13555</name>
</gene>
<protein>
    <submittedName>
        <fullName evidence="2">Uncharacterized protein</fullName>
    </submittedName>
</protein>
<dbReference type="KEGG" id="prag:EKN56_13555"/>
<reference evidence="2 3" key="1">
    <citation type="submission" date="2019-03" db="EMBL/GenBank/DDBJ databases">
        <title>Pragia sp. nov. isolated from the gut tract of Carduelis flavirostris.</title>
        <authorList>
            <person name="Ge Y."/>
        </authorList>
    </citation>
    <scope>NUCLEOTIDE SEQUENCE [LARGE SCALE GENOMIC DNA]</scope>
    <source>
        <strain evidence="2 3">CF-458</strain>
    </source>
</reference>
<keyword evidence="1" id="KW-0732">Signal</keyword>
<evidence type="ECO:0000313" key="2">
    <source>
        <dbReference type="EMBL" id="QBH97334.1"/>
    </source>
</evidence>
<organism evidence="2 3">
    <name type="scientific">Limnobaculum zhutongyuii</name>
    <dbReference type="NCBI Taxonomy" id="2498113"/>
    <lineage>
        <taxon>Bacteria</taxon>
        <taxon>Pseudomonadati</taxon>
        <taxon>Pseudomonadota</taxon>
        <taxon>Gammaproteobacteria</taxon>
        <taxon>Enterobacterales</taxon>
        <taxon>Budviciaceae</taxon>
        <taxon>Limnobaculum</taxon>
    </lineage>
</organism>
<feature type="chain" id="PRO_5019583385" evidence="1">
    <location>
        <begin position="23"/>
        <end position="127"/>
    </location>
</feature>
<proteinExistence type="predicted"/>
<name>A0A411WM92_9GAMM</name>
<dbReference type="OrthoDB" id="6638359at2"/>
<keyword evidence="3" id="KW-1185">Reference proteome</keyword>
<dbReference type="RefSeq" id="WP_130592267.1">
    <property type="nucleotide sequence ID" value="NZ_CP034752.1"/>
</dbReference>
<dbReference type="EMBL" id="CP034752">
    <property type="protein sequence ID" value="QBH97334.1"/>
    <property type="molecule type" value="Genomic_DNA"/>
</dbReference>
<evidence type="ECO:0000256" key="1">
    <source>
        <dbReference type="SAM" id="SignalP"/>
    </source>
</evidence>
<dbReference type="Proteomes" id="UP000293154">
    <property type="component" value="Chromosome"/>
</dbReference>